<evidence type="ECO:0000256" key="1">
    <source>
        <dbReference type="SAM" id="Phobius"/>
    </source>
</evidence>
<protein>
    <recommendedName>
        <fullName evidence="4">DUF202 domain-containing protein</fullName>
    </recommendedName>
</protein>
<keyword evidence="1" id="KW-0812">Transmembrane</keyword>
<dbReference type="AlphaFoldDB" id="A0A166W0N8"/>
<evidence type="ECO:0008006" key="4">
    <source>
        <dbReference type="Google" id="ProtNLM"/>
    </source>
</evidence>
<keyword evidence="1" id="KW-0472">Membrane</keyword>
<evidence type="ECO:0000313" key="3">
    <source>
        <dbReference type="Proteomes" id="UP000076532"/>
    </source>
</evidence>
<dbReference type="PANTHER" id="PTHR38646">
    <property type="entry name" value="YALI0F00814P"/>
    <property type="match status" value="1"/>
</dbReference>
<organism evidence="2 3">
    <name type="scientific">Athelia psychrophila</name>
    <dbReference type="NCBI Taxonomy" id="1759441"/>
    <lineage>
        <taxon>Eukaryota</taxon>
        <taxon>Fungi</taxon>
        <taxon>Dikarya</taxon>
        <taxon>Basidiomycota</taxon>
        <taxon>Agaricomycotina</taxon>
        <taxon>Agaricomycetes</taxon>
        <taxon>Agaricomycetidae</taxon>
        <taxon>Atheliales</taxon>
        <taxon>Atheliaceae</taxon>
        <taxon>Athelia</taxon>
    </lineage>
</organism>
<dbReference type="STRING" id="436010.A0A166W0N8"/>
<dbReference type="OrthoDB" id="2555434at2759"/>
<feature type="transmembrane region" description="Helical" evidence="1">
    <location>
        <begin position="65"/>
        <end position="85"/>
    </location>
</feature>
<feature type="transmembrane region" description="Helical" evidence="1">
    <location>
        <begin position="127"/>
        <end position="150"/>
    </location>
</feature>
<gene>
    <name evidence="2" type="ORF">FIBSPDRAFT_773808</name>
</gene>
<keyword evidence="1" id="KW-1133">Transmembrane helix</keyword>
<accession>A0A166W0N8</accession>
<reference evidence="2 3" key="1">
    <citation type="journal article" date="2016" name="Mol. Biol. Evol.">
        <title>Comparative Genomics of Early-Diverging Mushroom-Forming Fungi Provides Insights into the Origins of Lignocellulose Decay Capabilities.</title>
        <authorList>
            <person name="Nagy L.G."/>
            <person name="Riley R."/>
            <person name="Tritt A."/>
            <person name="Adam C."/>
            <person name="Daum C."/>
            <person name="Floudas D."/>
            <person name="Sun H."/>
            <person name="Yadav J.S."/>
            <person name="Pangilinan J."/>
            <person name="Larsson K.H."/>
            <person name="Matsuura K."/>
            <person name="Barry K."/>
            <person name="Labutti K."/>
            <person name="Kuo R."/>
            <person name="Ohm R.A."/>
            <person name="Bhattacharya S.S."/>
            <person name="Shirouzu T."/>
            <person name="Yoshinaga Y."/>
            <person name="Martin F.M."/>
            <person name="Grigoriev I.V."/>
            <person name="Hibbett D.S."/>
        </authorList>
    </citation>
    <scope>NUCLEOTIDE SEQUENCE [LARGE SCALE GENOMIC DNA]</scope>
    <source>
        <strain evidence="2 3">CBS 109695</strain>
    </source>
</reference>
<dbReference type="PANTHER" id="PTHR38646:SF1">
    <property type="entry name" value="DUF202 DOMAIN-CONTAINING PROTEIN"/>
    <property type="match status" value="1"/>
</dbReference>
<dbReference type="EMBL" id="KV417483">
    <property type="protein sequence ID" value="KZP33258.1"/>
    <property type="molecule type" value="Genomic_DNA"/>
</dbReference>
<name>A0A166W0N8_9AGAM</name>
<feature type="non-terminal residue" evidence="2">
    <location>
        <position position="152"/>
    </location>
</feature>
<proteinExistence type="predicted"/>
<evidence type="ECO:0000313" key="2">
    <source>
        <dbReference type="EMBL" id="KZP33258.1"/>
    </source>
</evidence>
<dbReference type="Proteomes" id="UP000076532">
    <property type="component" value="Unassembled WGS sequence"/>
</dbReference>
<sequence>MPIEYGTTSRRRYRGHRANSFQTIDLNELVEIRARQRTFDGAYRRTALGNFGAALTILRLFDHRFYQIGILYAVLAGLLFVASFFRARHSRHDFADYDKEQYDPSRSRALKSSGQGGRIFGRPFKTAGWIVVAVALLVAAVEICLMVMVLEL</sequence>
<keyword evidence="3" id="KW-1185">Reference proteome</keyword>